<sequence>MLWHLFFSGFALSLSLCLDLGMVNVAIVREGVQRGFWPSFLIGVGSSFGDLTYAVLATTGVALLLGIPEVRWALWVGGTIMLLYFAALMIRAAMRPKSMDAGDAAANGQAAPRRSSLRSFLWGWGLAIASPTAILWFATVGGSVVAKSPVQGALALASFLAGFFSASILWSLGMALLASTSGKRLGPTFVRAISIVSAALFLYFAVDVFLDGYRSFVAPL</sequence>
<gene>
    <name evidence="7" type="ORF">FE782_15830</name>
</gene>
<feature type="transmembrane region" description="Helical" evidence="6">
    <location>
        <begin position="72"/>
        <end position="90"/>
    </location>
</feature>
<evidence type="ECO:0000256" key="2">
    <source>
        <dbReference type="ARBA" id="ARBA00022475"/>
    </source>
</evidence>
<reference evidence="7 8" key="1">
    <citation type="submission" date="2019-05" db="EMBL/GenBank/DDBJ databases">
        <authorList>
            <person name="Narsing Rao M.P."/>
            <person name="Li W.J."/>
        </authorList>
    </citation>
    <scope>NUCLEOTIDE SEQUENCE [LARGE SCALE GENOMIC DNA]</scope>
    <source>
        <strain evidence="7 8">SYSU_K30003</strain>
    </source>
</reference>
<comment type="caution">
    <text evidence="7">The sequence shown here is derived from an EMBL/GenBank/DDBJ whole genome shotgun (WGS) entry which is preliminary data.</text>
</comment>
<dbReference type="AlphaFoldDB" id="A0A5R9G4A9"/>
<dbReference type="InterPro" id="IPR001123">
    <property type="entry name" value="LeuE-type"/>
</dbReference>
<keyword evidence="4 6" id="KW-1133">Transmembrane helix</keyword>
<keyword evidence="5 6" id="KW-0472">Membrane</keyword>
<accession>A0A5R9G4A9</accession>
<dbReference type="RefSeq" id="WP_138195196.1">
    <property type="nucleotide sequence ID" value="NZ_VCIW01000010.1"/>
</dbReference>
<dbReference type="GO" id="GO:0015171">
    <property type="term" value="F:amino acid transmembrane transporter activity"/>
    <property type="evidence" value="ECO:0007669"/>
    <property type="project" value="TreeGrafter"/>
</dbReference>
<evidence type="ECO:0000256" key="4">
    <source>
        <dbReference type="ARBA" id="ARBA00022989"/>
    </source>
</evidence>
<evidence type="ECO:0000313" key="7">
    <source>
        <dbReference type="EMBL" id="TLS51202.1"/>
    </source>
</evidence>
<feature type="transmembrane region" description="Helical" evidence="6">
    <location>
        <begin position="189"/>
        <end position="210"/>
    </location>
</feature>
<evidence type="ECO:0000256" key="3">
    <source>
        <dbReference type="ARBA" id="ARBA00022692"/>
    </source>
</evidence>
<dbReference type="PANTHER" id="PTHR30086:SF20">
    <property type="entry name" value="ARGININE EXPORTER PROTEIN ARGO-RELATED"/>
    <property type="match status" value="1"/>
</dbReference>
<feature type="transmembrane region" description="Helical" evidence="6">
    <location>
        <begin position="152"/>
        <end position="177"/>
    </location>
</feature>
<dbReference type="OrthoDB" id="2974197at2"/>
<dbReference type="Pfam" id="PF01810">
    <property type="entry name" value="LysE"/>
    <property type="match status" value="1"/>
</dbReference>
<proteinExistence type="predicted"/>
<organism evidence="7 8">
    <name type="scientific">Paenibacillus antri</name>
    <dbReference type="NCBI Taxonomy" id="2582848"/>
    <lineage>
        <taxon>Bacteria</taxon>
        <taxon>Bacillati</taxon>
        <taxon>Bacillota</taxon>
        <taxon>Bacilli</taxon>
        <taxon>Bacillales</taxon>
        <taxon>Paenibacillaceae</taxon>
        <taxon>Paenibacillus</taxon>
    </lineage>
</organism>
<keyword evidence="2" id="KW-1003">Cell membrane</keyword>
<feature type="transmembrane region" description="Helical" evidence="6">
    <location>
        <begin position="121"/>
        <end position="146"/>
    </location>
</feature>
<protein>
    <submittedName>
        <fullName evidence="7">Lysine transporter LysE</fullName>
    </submittedName>
</protein>
<evidence type="ECO:0000256" key="1">
    <source>
        <dbReference type="ARBA" id="ARBA00004651"/>
    </source>
</evidence>
<evidence type="ECO:0000313" key="8">
    <source>
        <dbReference type="Proteomes" id="UP000309676"/>
    </source>
</evidence>
<evidence type="ECO:0000256" key="5">
    <source>
        <dbReference type="ARBA" id="ARBA00023136"/>
    </source>
</evidence>
<feature type="transmembrane region" description="Helical" evidence="6">
    <location>
        <begin position="40"/>
        <end position="66"/>
    </location>
</feature>
<comment type="subcellular location">
    <subcellularLocation>
        <location evidence="1">Cell membrane</location>
        <topology evidence="1">Multi-pass membrane protein</topology>
    </subcellularLocation>
</comment>
<keyword evidence="8" id="KW-1185">Reference proteome</keyword>
<keyword evidence="3 6" id="KW-0812">Transmembrane</keyword>
<dbReference type="PANTHER" id="PTHR30086">
    <property type="entry name" value="ARGININE EXPORTER PROTEIN ARGO"/>
    <property type="match status" value="1"/>
</dbReference>
<feature type="transmembrane region" description="Helical" evidence="6">
    <location>
        <begin position="6"/>
        <end position="28"/>
    </location>
</feature>
<dbReference type="EMBL" id="VCIW01000010">
    <property type="protein sequence ID" value="TLS51202.1"/>
    <property type="molecule type" value="Genomic_DNA"/>
</dbReference>
<name>A0A5R9G4A9_9BACL</name>
<dbReference type="GO" id="GO:0005886">
    <property type="term" value="C:plasma membrane"/>
    <property type="evidence" value="ECO:0007669"/>
    <property type="project" value="UniProtKB-SubCell"/>
</dbReference>
<dbReference type="Proteomes" id="UP000309676">
    <property type="component" value="Unassembled WGS sequence"/>
</dbReference>
<evidence type="ECO:0000256" key="6">
    <source>
        <dbReference type="SAM" id="Phobius"/>
    </source>
</evidence>